<evidence type="ECO:0000256" key="1">
    <source>
        <dbReference type="ARBA" id="ARBA00038473"/>
    </source>
</evidence>
<dbReference type="InterPro" id="IPR001466">
    <property type="entry name" value="Beta-lactam-related"/>
</dbReference>
<dbReference type="InterPro" id="IPR058664">
    <property type="entry name" value="ARB_00930-like_C"/>
</dbReference>
<reference evidence="4" key="1">
    <citation type="journal article" date="2020" name="Stud. Mycol.">
        <title>101 Dothideomycetes genomes: a test case for predicting lifestyles and emergence of pathogens.</title>
        <authorList>
            <person name="Haridas S."/>
            <person name="Albert R."/>
            <person name="Binder M."/>
            <person name="Bloem J."/>
            <person name="Labutti K."/>
            <person name="Salamov A."/>
            <person name="Andreopoulos B."/>
            <person name="Baker S."/>
            <person name="Barry K."/>
            <person name="Bills G."/>
            <person name="Bluhm B."/>
            <person name="Cannon C."/>
            <person name="Castanera R."/>
            <person name="Culley D."/>
            <person name="Daum C."/>
            <person name="Ezra D."/>
            <person name="Gonzalez J."/>
            <person name="Henrissat B."/>
            <person name="Kuo A."/>
            <person name="Liang C."/>
            <person name="Lipzen A."/>
            <person name="Lutzoni F."/>
            <person name="Magnuson J."/>
            <person name="Mondo S."/>
            <person name="Nolan M."/>
            <person name="Ohm R."/>
            <person name="Pangilinan J."/>
            <person name="Park H.-J."/>
            <person name="Ramirez L."/>
            <person name="Alfaro M."/>
            <person name="Sun H."/>
            <person name="Tritt A."/>
            <person name="Yoshinaga Y."/>
            <person name="Zwiers L.-H."/>
            <person name="Turgeon B."/>
            <person name="Goodwin S."/>
            <person name="Spatafora J."/>
            <person name="Crous P."/>
            <person name="Grigoriev I."/>
        </authorList>
    </citation>
    <scope>NUCLEOTIDE SEQUENCE</scope>
    <source>
        <strain evidence="4">CBS 207.26</strain>
    </source>
</reference>
<evidence type="ECO:0000259" key="2">
    <source>
        <dbReference type="Pfam" id="PF00144"/>
    </source>
</evidence>
<dbReference type="AlphaFoldDB" id="A0A6A6EP96"/>
<dbReference type="InterPro" id="IPR051478">
    <property type="entry name" value="Beta-lactamase-like_AB/R"/>
</dbReference>
<dbReference type="PANTHER" id="PTHR22935:SF95">
    <property type="entry name" value="BETA-LACTAMASE-LIKE 1-RELATED"/>
    <property type="match status" value="1"/>
</dbReference>
<evidence type="ECO:0000313" key="4">
    <source>
        <dbReference type="EMBL" id="KAF2193111.1"/>
    </source>
</evidence>
<name>A0A6A6EP96_9PEZI</name>
<dbReference type="InterPro" id="IPR012338">
    <property type="entry name" value="Beta-lactam/transpept-like"/>
</dbReference>
<dbReference type="Proteomes" id="UP000800200">
    <property type="component" value="Unassembled WGS sequence"/>
</dbReference>
<evidence type="ECO:0000259" key="3">
    <source>
        <dbReference type="Pfam" id="PF26335"/>
    </source>
</evidence>
<accession>A0A6A6EP96</accession>
<dbReference type="Pfam" id="PF26335">
    <property type="entry name" value="ARB_00930_C"/>
    <property type="match status" value="1"/>
</dbReference>
<comment type="similarity">
    <text evidence="1">Belongs to the beta-lactamase family.</text>
</comment>
<dbReference type="PANTHER" id="PTHR22935">
    <property type="entry name" value="PENICILLIN-BINDING PROTEIN"/>
    <property type="match status" value="1"/>
</dbReference>
<keyword evidence="5" id="KW-1185">Reference proteome</keyword>
<dbReference type="OrthoDB" id="10250282at2759"/>
<organism evidence="4 5">
    <name type="scientific">Zopfia rhizophila CBS 207.26</name>
    <dbReference type="NCBI Taxonomy" id="1314779"/>
    <lineage>
        <taxon>Eukaryota</taxon>
        <taxon>Fungi</taxon>
        <taxon>Dikarya</taxon>
        <taxon>Ascomycota</taxon>
        <taxon>Pezizomycotina</taxon>
        <taxon>Dothideomycetes</taxon>
        <taxon>Dothideomycetes incertae sedis</taxon>
        <taxon>Zopfiaceae</taxon>
        <taxon>Zopfia</taxon>
    </lineage>
</organism>
<dbReference type="Gene3D" id="3.40.710.10">
    <property type="entry name" value="DD-peptidase/beta-lactamase superfamily"/>
    <property type="match status" value="1"/>
</dbReference>
<gene>
    <name evidence="4" type="ORF">K469DRAFT_730067</name>
</gene>
<feature type="domain" description="Beta-lactamase-like ARB-00930-like C-terminal" evidence="3">
    <location>
        <begin position="408"/>
        <end position="547"/>
    </location>
</feature>
<sequence length="547" mass="58951">MSRPRFPIPASTATSPIIQEGVQNLTDTLNKYVTTANGKYGTAYPNTTSFSIALFSIESTNSSSPFFYEYHHTAPTLKNSTRGVKKVDSNSVYRIGDLTTLFTTWLFLIGAGEEYWLDPVSKWAPELSASNSTAIAHTQWDKLTLADLAAHLGGIGSYAPTSSFTPDLSSILKGHNKTNRSACATGSPTCTKPEFLQYFGQRAPVMGPGTTPIFSNAGFIILAHALETITGKSFASMLNETILEPLGMSSTTLLQPLTVDHAVLPSNDEELGWDSPVEIEAAFNGLYSSITDISTSLRAILASQLLSPSTTSRWLKPVSHTSNRANPAGRPWEIYSLTATPISPVIPVYQVRGNVGLYSSHIGLVPDYKVGFVILAADSDSNPDLNAYADIIAEMLIPALEQNAIFAAGQAFSGNYSSSNSNLVIAEPIDSSPGLSLSSFMHQGIDIRAAYAEALGIEPENLSVRFYPTDLKKEFGDKEEGGYRQAFRAVFQDITAPADAGTPTCETWRYVDQLQVNGVGLDGFVFEVRNGEAVGVEVPALGLRLER</sequence>
<protein>
    <submittedName>
        <fullName evidence="4">Beta-lactamase/transpeptidase-like protein</fullName>
    </submittedName>
</protein>
<feature type="domain" description="Beta-lactamase-related" evidence="2">
    <location>
        <begin position="82"/>
        <end position="393"/>
    </location>
</feature>
<dbReference type="SUPFAM" id="SSF56601">
    <property type="entry name" value="beta-lactamase/transpeptidase-like"/>
    <property type="match status" value="1"/>
</dbReference>
<proteinExistence type="inferred from homology"/>
<dbReference type="Pfam" id="PF00144">
    <property type="entry name" value="Beta-lactamase"/>
    <property type="match status" value="1"/>
</dbReference>
<dbReference type="EMBL" id="ML994614">
    <property type="protein sequence ID" value="KAF2193111.1"/>
    <property type="molecule type" value="Genomic_DNA"/>
</dbReference>
<evidence type="ECO:0000313" key="5">
    <source>
        <dbReference type="Proteomes" id="UP000800200"/>
    </source>
</evidence>